<feature type="domain" description="HTH cro/C1-type" evidence="1">
    <location>
        <begin position="17"/>
        <end position="71"/>
    </location>
</feature>
<dbReference type="SUPFAM" id="SSF47413">
    <property type="entry name" value="lambda repressor-like DNA-binding domains"/>
    <property type="match status" value="1"/>
</dbReference>
<comment type="caution">
    <text evidence="2">The sequence shown here is derived from an EMBL/GenBank/DDBJ whole genome shotgun (WGS) entry which is preliminary data.</text>
</comment>
<dbReference type="GO" id="GO:0003677">
    <property type="term" value="F:DNA binding"/>
    <property type="evidence" value="ECO:0007669"/>
    <property type="project" value="InterPro"/>
</dbReference>
<protein>
    <submittedName>
        <fullName evidence="2">Transcriptional regulator</fullName>
    </submittedName>
</protein>
<dbReference type="OrthoDB" id="3672921at2"/>
<dbReference type="InterPro" id="IPR001387">
    <property type="entry name" value="Cro/C1-type_HTH"/>
</dbReference>
<dbReference type="RefSeq" id="WP_094861595.1">
    <property type="nucleotide sequence ID" value="NZ_NKYE01000003.1"/>
</dbReference>
<dbReference type="Gene3D" id="1.10.260.40">
    <property type="entry name" value="lambda repressor-like DNA-binding domains"/>
    <property type="match status" value="1"/>
</dbReference>
<dbReference type="SMART" id="SM00530">
    <property type="entry name" value="HTH_XRE"/>
    <property type="match status" value="1"/>
</dbReference>
<gene>
    <name evidence="2" type="ORF">CFN78_05910</name>
</gene>
<dbReference type="Proteomes" id="UP000242444">
    <property type="component" value="Unassembled WGS sequence"/>
</dbReference>
<name>A0A263D742_9PSEU</name>
<dbReference type="CDD" id="cd00093">
    <property type="entry name" value="HTH_XRE"/>
    <property type="match status" value="1"/>
</dbReference>
<evidence type="ECO:0000313" key="3">
    <source>
        <dbReference type="Proteomes" id="UP000242444"/>
    </source>
</evidence>
<accession>A0A263D742</accession>
<dbReference type="PROSITE" id="PS50943">
    <property type="entry name" value="HTH_CROC1"/>
    <property type="match status" value="1"/>
</dbReference>
<keyword evidence="3" id="KW-1185">Reference proteome</keyword>
<dbReference type="Pfam" id="PF19054">
    <property type="entry name" value="DUF5753"/>
    <property type="match status" value="1"/>
</dbReference>
<reference evidence="2 3" key="1">
    <citation type="submission" date="2017-07" db="EMBL/GenBank/DDBJ databases">
        <title>Amycolatopsis antarcticus sp. nov., isolated from the surface of an Antarcticus brown macroalga.</title>
        <authorList>
            <person name="Wang J."/>
            <person name="Leiva S."/>
            <person name="Huang J."/>
            <person name="Huang Y."/>
        </authorList>
    </citation>
    <scope>NUCLEOTIDE SEQUENCE [LARGE SCALE GENOMIC DNA]</scope>
    <source>
        <strain evidence="2 3">AU-G6</strain>
    </source>
</reference>
<dbReference type="InParanoid" id="A0A263D742"/>
<sequence>MGELESTARGRQLGEELRRRRERAGLNGVELARRIGWSPSTVSRMEAGLGNHSEVKLTAYLAHCGTSAPDAAEVLRLGEPGEDGYLVRRSVLRTLVLHESTAVGIRETAPLLVPGLLQTEDYARAVMHLPGSLTEDEIAARVAVRMDRQTLLRRRWPPRFTYLIYEPALRCPLGGDRVMHEQMLHLVFLSSRPQMTIRVVRLSDGARAAHGQQFALMEYADHGPVLYAENTFAGMFVENREDVETSRAFLDGIAGDALNEGQSREFLAALASDYDRPDGGAP</sequence>
<dbReference type="InterPro" id="IPR010982">
    <property type="entry name" value="Lambda_DNA-bd_dom_sf"/>
</dbReference>
<proteinExistence type="predicted"/>
<dbReference type="AlphaFoldDB" id="A0A263D742"/>
<dbReference type="EMBL" id="NKYE01000003">
    <property type="protein sequence ID" value="OZM73838.1"/>
    <property type="molecule type" value="Genomic_DNA"/>
</dbReference>
<evidence type="ECO:0000259" key="1">
    <source>
        <dbReference type="PROSITE" id="PS50943"/>
    </source>
</evidence>
<dbReference type="InterPro" id="IPR043917">
    <property type="entry name" value="DUF5753"/>
</dbReference>
<dbReference type="Pfam" id="PF13560">
    <property type="entry name" value="HTH_31"/>
    <property type="match status" value="1"/>
</dbReference>
<organism evidence="2 3">
    <name type="scientific">Amycolatopsis antarctica</name>
    <dbReference type="NCBI Taxonomy" id="1854586"/>
    <lineage>
        <taxon>Bacteria</taxon>
        <taxon>Bacillati</taxon>
        <taxon>Actinomycetota</taxon>
        <taxon>Actinomycetes</taxon>
        <taxon>Pseudonocardiales</taxon>
        <taxon>Pseudonocardiaceae</taxon>
        <taxon>Amycolatopsis</taxon>
    </lineage>
</organism>
<evidence type="ECO:0000313" key="2">
    <source>
        <dbReference type="EMBL" id="OZM73838.1"/>
    </source>
</evidence>